<protein>
    <submittedName>
        <fullName evidence="8">GntR family transcriptional regulator/MocR family aminotransferase</fullName>
    </submittedName>
</protein>
<keyword evidence="8" id="KW-0032">Aminotransferase</keyword>
<evidence type="ECO:0000256" key="1">
    <source>
        <dbReference type="ARBA" id="ARBA00005384"/>
    </source>
</evidence>
<dbReference type="Pfam" id="PF00155">
    <property type="entry name" value="Aminotran_1_2"/>
    <property type="match status" value="1"/>
</dbReference>
<evidence type="ECO:0000256" key="6">
    <source>
        <dbReference type="SAM" id="MobiDB-lite"/>
    </source>
</evidence>
<dbReference type="CDD" id="cd00609">
    <property type="entry name" value="AAT_like"/>
    <property type="match status" value="1"/>
</dbReference>
<dbReference type="GO" id="GO:0003677">
    <property type="term" value="F:DNA binding"/>
    <property type="evidence" value="ECO:0007669"/>
    <property type="project" value="UniProtKB-KW"/>
</dbReference>
<dbReference type="InterPro" id="IPR036388">
    <property type="entry name" value="WH-like_DNA-bd_sf"/>
</dbReference>
<dbReference type="GO" id="GO:0008483">
    <property type="term" value="F:transaminase activity"/>
    <property type="evidence" value="ECO:0007669"/>
    <property type="project" value="UniProtKB-KW"/>
</dbReference>
<name>A0A4Q7U023_9MICO</name>
<comment type="caution">
    <text evidence="8">The sequence shown here is derived from an EMBL/GenBank/DDBJ whole genome shotgun (WGS) entry which is preliminary data.</text>
</comment>
<dbReference type="Proteomes" id="UP000291832">
    <property type="component" value="Unassembled WGS sequence"/>
</dbReference>
<dbReference type="InterPro" id="IPR036390">
    <property type="entry name" value="WH_DNA-bd_sf"/>
</dbReference>
<dbReference type="InterPro" id="IPR015424">
    <property type="entry name" value="PyrdxlP-dep_Trfase"/>
</dbReference>
<evidence type="ECO:0000256" key="2">
    <source>
        <dbReference type="ARBA" id="ARBA00022898"/>
    </source>
</evidence>
<evidence type="ECO:0000313" key="9">
    <source>
        <dbReference type="Proteomes" id="UP000291832"/>
    </source>
</evidence>
<evidence type="ECO:0000256" key="5">
    <source>
        <dbReference type="ARBA" id="ARBA00023163"/>
    </source>
</evidence>
<dbReference type="PANTHER" id="PTHR46577">
    <property type="entry name" value="HTH-TYPE TRANSCRIPTIONAL REGULATORY PROTEIN GABR"/>
    <property type="match status" value="1"/>
</dbReference>
<dbReference type="Pfam" id="PF00392">
    <property type="entry name" value="GntR"/>
    <property type="match status" value="1"/>
</dbReference>
<keyword evidence="3" id="KW-0805">Transcription regulation</keyword>
<dbReference type="Gene3D" id="1.10.10.10">
    <property type="entry name" value="Winged helix-like DNA-binding domain superfamily/Winged helix DNA-binding domain"/>
    <property type="match status" value="1"/>
</dbReference>
<sequence length="544" mass="55275">MDLFPQLSVDRALRAPLAEQLATAIRDAVLAGRIAPGETLPPTRALSATIGVSRAVVVAAYERLVGEGFLESRQGAGTRVIPDLPGWRTDPGRGARRGRDTGDDRSNSAAVVAPPLAAVTASGPGTAFASGPSSGPGAAAVSGPGIARALAGQAPAGGVIDLRPGRPHAAPAPPRSWVRALGAAAKHPWSPDAPDPRGHVALRRSLAEHARRARGIGCAADDVTVTTGTSEALLLLALALRAVHGRAPRIAVEDPGYRDGSRVLERAGAELVPLAVGADGATGAGLRELGGARPIDAVLLAPSHQFPLGGRIPAAERLAILGWAHESGAIVIEDDYDSEFRHAGALLPAIGSLGGGVATITTLNKVLSPSIRCGAILLGGGDAAGDDDGPGAAGGVGRPGSLAAARLGDELRAVRAELGPALPLPMQLALAEFLESGGFRREVARTRREYRHRRSQLLDQLAAAGVPVHGADGGLHVVIPLGERDGDAVVAALARRGVLVDRVAHYRLEPGADGLIVGYGAESTTRLQRGIAEIAEVLGAVPGP</sequence>
<dbReference type="InterPro" id="IPR015421">
    <property type="entry name" value="PyrdxlP-dep_Trfase_major"/>
</dbReference>
<keyword evidence="4" id="KW-0238">DNA-binding</keyword>
<dbReference type="InterPro" id="IPR000524">
    <property type="entry name" value="Tscrpt_reg_HTH_GntR"/>
</dbReference>
<evidence type="ECO:0000313" key="8">
    <source>
        <dbReference type="EMBL" id="RZT66217.1"/>
    </source>
</evidence>
<dbReference type="EMBL" id="SHKI01000004">
    <property type="protein sequence ID" value="RZT66217.1"/>
    <property type="molecule type" value="Genomic_DNA"/>
</dbReference>
<evidence type="ECO:0000259" key="7">
    <source>
        <dbReference type="PROSITE" id="PS50949"/>
    </source>
</evidence>
<dbReference type="PANTHER" id="PTHR46577:SF1">
    <property type="entry name" value="HTH-TYPE TRANSCRIPTIONAL REGULATORY PROTEIN GABR"/>
    <property type="match status" value="1"/>
</dbReference>
<keyword evidence="9" id="KW-1185">Reference proteome</keyword>
<dbReference type="SMART" id="SM00345">
    <property type="entry name" value="HTH_GNTR"/>
    <property type="match status" value="1"/>
</dbReference>
<dbReference type="InterPro" id="IPR051446">
    <property type="entry name" value="HTH_trans_reg/aminotransferase"/>
</dbReference>
<dbReference type="GO" id="GO:0030170">
    <property type="term" value="F:pyridoxal phosphate binding"/>
    <property type="evidence" value="ECO:0007669"/>
    <property type="project" value="InterPro"/>
</dbReference>
<dbReference type="CDD" id="cd07377">
    <property type="entry name" value="WHTH_GntR"/>
    <property type="match status" value="1"/>
</dbReference>
<keyword evidence="5" id="KW-0804">Transcription</keyword>
<reference evidence="8 9" key="1">
    <citation type="journal article" date="2015" name="Stand. Genomic Sci.">
        <title>Genomic Encyclopedia of Bacterial and Archaeal Type Strains, Phase III: the genomes of soil and plant-associated and newly described type strains.</title>
        <authorList>
            <person name="Whitman W.B."/>
            <person name="Woyke T."/>
            <person name="Klenk H.P."/>
            <person name="Zhou Y."/>
            <person name="Lilburn T.G."/>
            <person name="Beck B.J."/>
            <person name="De Vos P."/>
            <person name="Vandamme P."/>
            <person name="Eisen J.A."/>
            <person name="Garrity G."/>
            <person name="Hugenholtz P."/>
            <person name="Kyrpides N.C."/>
        </authorList>
    </citation>
    <scope>NUCLEOTIDE SEQUENCE [LARGE SCALE GENOMIC DNA]</scope>
    <source>
        <strain evidence="8 9">RF6</strain>
    </source>
</reference>
<dbReference type="GO" id="GO:0003700">
    <property type="term" value="F:DNA-binding transcription factor activity"/>
    <property type="evidence" value="ECO:0007669"/>
    <property type="project" value="InterPro"/>
</dbReference>
<dbReference type="Gene3D" id="3.40.640.10">
    <property type="entry name" value="Type I PLP-dependent aspartate aminotransferase-like (Major domain)"/>
    <property type="match status" value="1"/>
</dbReference>
<evidence type="ECO:0000256" key="4">
    <source>
        <dbReference type="ARBA" id="ARBA00023125"/>
    </source>
</evidence>
<comment type="similarity">
    <text evidence="1">In the C-terminal section; belongs to the class-I pyridoxal-phosphate-dependent aminotransferase family.</text>
</comment>
<proteinExistence type="inferred from homology"/>
<dbReference type="RefSeq" id="WP_130453822.1">
    <property type="nucleotide sequence ID" value="NZ_QYAG01000001.1"/>
</dbReference>
<organism evidence="8 9">
    <name type="scientific">Leucobacter luti</name>
    <dbReference type="NCBI Taxonomy" id="340320"/>
    <lineage>
        <taxon>Bacteria</taxon>
        <taxon>Bacillati</taxon>
        <taxon>Actinomycetota</taxon>
        <taxon>Actinomycetes</taxon>
        <taxon>Micrococcales</taxon>
        <taxon>Microbacteriaceae</taxon>
        <taxon>Leucobacter</taxon>
    </lineage>
</organism>
<dbReference type="SUPFAM" id="SSF53383">
    <property type="entry name" value="PLP-dependent transferases"/>
    <property type="match status" value="1"/>
</dbReference>
<keyword evidence="8" id="KW-0808">Transferase</keyword>
<gene>
    <name evidence="8" type="ORF">EV139_1647</name>
</gene>
<accession>A0A4Q7U023</accession>
<evidence type="ECO:0000256" key="3">
    <source>
        <dbReference type="ARBA" id="ARBA00023015"/>
    </source>
</evidence>
<feature type="region of interest" description="Disordered" evidence="6">
    <location>
        <begin position="81"/>
        <end position="112"/>
    </location>
</feature>
<dbReference type="InterPro" id="IPR004839">
    <property type="entry name" value="Aminotransferase_I/II_large"/>
</dbReference>
<dbReference type="OrthoDB" id="594134at2"/>
<dbReference type="SUPFAM" id="SSF46785">
    <property type="entry name" value="Winged helix' DNA-binding domain"/>
    <property type="match status" value="1"/>
</dbReference>
<dbReference type="AlphaFoldDB" id="A0A4Q7U023"/>
<feature type="domain" description="HTH gntR-type" evidence="7">
    <location>
        <begin position="15"/>
        <end position="83"/>
    </location>
</feature>
<feature type="compositionally biased region" description="Basic and acidic residues" evidence="6">
    <location>
        <begin position="90"/>
        <end position="106"/>
    </location>
</feature>
<dbReference type="PROSITE" id="PS50949">
    <property type="entry name" value="HTH_GNTR"/>
    <property type="match status" value="1"/>
</dbReference>
<keyword evidence="2" id="KW-0663">Pyridoxal phosphate</keyword>